<protein>
    <submittedName>
        <fullName evidence="1">Uncharacterized protein</fullName>
    </submittedName>
</protein>
<accession>A0AA38H158</accession>
<name>A0AA38H158_9TREE</name>
<dbReference type="AlphaFoldDB" id="A0AA38H158"/>
<sequence length="217" mass="23571">MSVASTDTSVKKAPVPPYPLAQNILVDWANESFPEASTLTAKPTFIDDIRKHLAAIRGRPFSDNTVTTEQKKSFLQSERGRYLIDYLQSGRTVGAHEKCRGTVVAGICASVAGGVCNAVIDGEEEGRSAREVLFQSIFITLEELHELKWAIEPPCITAYIEDFCARTDLGLTAITAVLKRFDGADGTAGDAGRAVEQLLDEWYGVLSDIQSDDSSAR</sequence>
<gene>
    <name evidence="1" type="ORF">MKK02DRAFT_40877</name>
</gene>
<evidence type="ECO:0000313" key="1">
    <source>
        <dbReference type="EMBL" id="KAI9632573.1"/>
    </source>
</evidence>
<organism evidence="1 2">
    <name type="scientific">Dioszegia hungarica</name>
    <dbReference type="NCBI Taxonomy" id="4972"/>
    <lineage>
        <taxon>Eukaryota</taxon>
        <taxon>Fungi</taxon>
        <taxon>Dikarya</taxon>
        <taxon>Basidiomycota</taxon>
        <taxon>Agaricomycotina</taxon>
        <taxon>Tremellomycetes</taxon>
        <taxon>Tremellales</taxon>
        <taxon>Bulleribasidiaceae</taxon>
        <taxon>Dioszegia</taxon>
    </lineage>
</organism>
<reference evidence="1" key="1">
    <citation type="journal article" date="2022" name="G3 (Bethesda)">
        <title>High quality genome of the basidiomycete yeast Dioszegia hungarica PDD-24b-2 isolated from cloud water.</title>
        <authorList>
            <person name="Jarrige D."/>
            <person name="Haridas S."/>
            <person name="Bleykasten-Grosshans C."/>
            <person name="Joly M."/>
            <person name="Nadalig T."/>
            <person name="Sancelme M."/>
            <person name="Vuilleumier S."/>
            <person name="Grigoriev I.V."/>
            <person name="Amato P."/>
            <person name="Bringel F."/>
        </authorList>
    </citation>
    <scope>NUCLEOTIDE SEQUENCE</scope>
    <source>
        <strain evidence="1">PDD-24b-2</strain>
    </source>
</reference>
<dbReference type="GeneID" id="77730522"/>
<dbReference type="Proteomes" id="UP001164286">
    <property type="component" value="Unassembled WGS sequence"/>
</dbReference>
<dbReference type="RefSeq" id="XP_052942350.1">
    <property type="nucleotide sequence ID" value="XM_053091317.1"/>
</dbReference>
<proteinExistence type="predicted"/>
<comment type="caution">
    <text evidence="1">The sequence shown here is derived from an EMBL/GenBank/DDBJ whole genome shotgun (WGS) entry which is preliminary data.</text>
</comment>
<dbReference type="EMBL" id="JAKWFO010000014">
    <property type="protein sequence ID" value="KAI9632573.1"/>
    <property type="molecule type" value="Genomic_DNA"/>
</dbReference>
<keyword evidence="2" id="KW-1185">Reference proteome</keyword>
<evidence type="ECO:0000313" key="2">
    <source>
        <dbReference type="Proteomes" id="UP001164286"/>
    </source>
</evidence>